<protein>
    <submittedName>
        <fullName evidence="2">Uncharacterized protein</fullName>
    </submittedName>
</protein>
<evidence type="ECO:0000313" key="2">
    <source>
        <dbReference type="EMBL" id="KAJ7697421.1"/>
    </source>
</evidence>
<feature type="region of interest" description="Disordered" evidence="1">
    <location>
        <begin position="159"/>
        <end position="182"/>
    </location>
</feature>
<name>A0AAD7GPB0_MYCRO</name>
<feature type="compositionally biased region" description="Low complexity" evidence="1">
    <location>
        <begin position="211"/>
        <end position="222"/>
    </location>
</feature>
<organism evidence="2 3">
    <name type="scientific">Mycena rosella</name>
    <name type="common">Pink bonnet</name>
    <name type="synonym">Agaricus rosellus</name>
    <dbReference type="NCBI Taxonomy" id="1033263"/>
    <lineage>
        <taxon>Eukaryota</taxon>
        <taxon>Fungi</taxon>
        <taxon>Dikarya</taxon>
        <taxon>Basidiomycota</taxon>
        <taxon>Agaricomycotina</taxon>
        <taxon>Agaricomycetes</taxon>
        <taxon>Agaricomycetidae</taxon>
        <taxon>Agaricales</taxon>
        <taxon>Marasmiineae</taxon>
        <taxon>Mycenaceae</taxon>
        <taxon>Mycena</taxon>
    </lineage>
</organism>
<feature type="compositionally biased region" description="Polar residues" evidence="1">
    <location>
        <begin position="164"/>
        <end position="176"/>
    </location>
</feature>
<gene>
    <name evidence="2" type="ORF">B0H17DRAFT_1130396</name>
</gene>
<feature type="compositionally biased region" description="Polar residues" evidence="1">
    <location>
        <begin position="107"/>
        <end position="122"/>
    </location>
</feature>
<evidence type="ECO:0000256" key="1">
    <source>
        <dbReference type="SAM" id="MobiDB-lite"/>
    </source>
</evidence>
<sequence length="305" mass="31774">MTPPPPVRRTTRGTTAAAQSLVPDLPNGARKPRPKRAPLLPPSLLPNPNAKRAGSAPTNDRAKAPPPSPPPNSDAQRAGSASPVPASTNDHAREKAPPPSPPPNPNAQRAGSASPVPASTNLLRHGAAQAIPQPLPPPFAVLTGKLSDTLRVPVAEQTLRDRLMSTQPSTSIPGTNPTTSVPPVQAATVASAAVATSHPKIDLKEIYGQRRAAIAARQAQRAESQSDTLRDSDLPPTSSPPHRRASPPAPSPERSALDNLCPTHRSGCAQTRLRGRRLRGRLCGDRRCGAAEVRASAGQRLSSAS</sequence>
<reference evidence="2" key="1">
    <citation type="submission" date="2023-03" db="EMBL/GenBank/DDBJ databases">
        <title>Massive genome expansion in bonnet fungi (Mycena s.s.) driven by repeated elements and novel gene families across ecological guilds.</title>
        <authorList>
            <consortium name="Lawrence Berkeley National Laboratory"/>
            <person name="Harder C.B."/>
            <person name="Miyauchi S."/>
            <person name="Viragh M."/>
            <person name="Kuo A."/>
            <person name="Thoen E."/>
            <person name="Andreopoulos B."/>
            <person name="Lu D."/>
            <person name="Skrede I."/>
            <person name="Drula E."/>
            <person name="Henrissat B."/>
            <person name="Morin E."/>
            <person name="Kohler A."/>
            <person name="Barry K."/>
            <person name="LaButti K."/>
            <person name="Morin E."/>
            <person name="Salamov A."/>
            <person name="Lipzen A."/>
            <person name="Mereny Z."/>
            <person name="Hegedus B."/>
            <person name="Baldrian P."/>
            <person name="Stursova M."/>
            <person name="Weitz H."/>
            <person name="Taylor A."/>
            <person name="Grigoriev I.V."/>
            <person name="Nagy L.G."/>
            <person name="Martin F."/>
            <person name="Kauserud H."/>
        </authorList>
    </citation>
    <scope>NUCLEOTIDE SEQUENCE</scope>
    <source>
        <strain evidence="2">CBHHK067</strain>
    </source>
</reference>
<feature type="region of interest" description="Disordered" evidence="1">
    <location>
        <begin position="1"/>
        <end position="135"/>
    </location>
</feature>
<feature type="region of interest" description="Disordered" evidence="1">
    <location>
        <begin position="211"/>
        <end position="276"/>
    </location>
</feature>
<proteinExistence type="predicted"/>
<dbReference type="Proteomes" id="UP001221757">
    <property type="component" value="Unassembled WGS sequence"/>
</dbReference>
<comment type="caution">
    <text evidence="2">The sequence shown here is derived from an EMBL/GenBank/DDBJ whole genome shotgun (WGS) entry which is preliminary data.</text>
</comment>
<accession>A0AAD7GPB0</accession>
<keyword evidence="3" id="KW-1185">Reference proteome</keyword>
<evidence type="ECO:0000313" key="3">
    <source>
        <dbReference type="Proteomes" id="UP001221757"/>
    </source>
</evidence>
<dbReference type="AlphaFoldDB" id="A0AAD7GPB0"/>
<dbReference type="EMBL" id="JARKIE010000030">
    <property type="protein sequence ID" value="KAJ7697421.1"/>
    <property type="molecule type" value="Genomic_DNA"/>
</dbReference>